<evidence type="ECO:0000313" key="6">
    <source>
        <dbReference type="RefSeq" id="XP_021558934.1"/>
    </source>
</evidence>
<keyword evidence="5" id="KW-1185">Reference proteome</keyword>
<keyword evidence="2" id="KW-0968">Cytoplasmic vesicle</keyword>
<accession>A0A2Y9I9K7</accession>
<dbReference type="InterPro" id="IPR029403">
    <property type="entry name" value="RESP18_dom"/>
</dbReference>
<feature type="chain" id="PRO_5016083708" evidence="3">
    <location>
        <begin position="20"/>
        <end position="127"/>
    </location>
</feature>
<evidence type="ECO:0000313" key="5">
    <source>
        <dbReference type="Proteomes" id="UP000248481"/>
    </source>
</evidence>
<feature type="domain" description="RESP18" evidence="4">
    <location>
        <begin position="42"/>
        <end position="127"/>
    </location>
</feature>
<organism evidence="5 6">
    <name type="scientific">Neomonachus schauinslandi</name>
    <name type="common">Hawaiian monk seal</name>
    <name type="synonym">Monachus schauinslandi</name>
    <dbReference type="NCBI Taxonomy" id="29088"/>
    <lineage>
        <taxon>Eukaryota</taxon>
        <taxon>Metazoa</taxon>
        <taxon>Chordata</taxon>
        <taxon>Craniata</taxon>
        <taxon>Vertebrata</taxon>
        <taxon>Euteleostomi</taxon>
        <taxon>Mammalia</taxon>
        <taxon>Eutheria</taxon>
        <taxon>Laurasiatheria</taxon>
        <taxon>Carnivora</taxon>
        <taxon>Caniformia</taxon>
        <taxon>Pinnipedia</taxon>
        <taxon>Phocidae</taxon>
        <taxon>Monachinae</taxon>
        <taxon>Monachini</taxon>
        <taxon>Neomonachus</taxon>
    </lineage>
</organism>
<evidence type="ECO:0000256" key="2">
    <source>
        <dbReference type="ARBA" id="ARBA00023329"/>
    </source>
</evidence>
<dbReference type="InterPro" id="IPR024833">
    <property type="entry name" value="RESP18"/>
</dbReference>
<dbReference type="GeneID" id="110592308"/>
<name>A0A2Y9I9K7_NEOSC</name>
<dbReference type="Pfam" id="PF14948">
    <property type="entry name" value="RESP18"/>
    <property type="match status" value="1"/>
</dbReference>
<sequence>MRLILCFVLLSSCPGGWDAVSPHGCLLARRLCSYLEVCAKEGQGQVGMQPSRSWQEVISLAFRYWQGVLQRLVPQGLFWKDDDPQDVKTQKMEDMPRLHASETCMRDAQAAFSIKTTMPRGKCKEKL</sequence>
<evidence type="ECO:0000256" key="1">
    <source>
        <dbReference type="ARBA" id="ARBA00004398"/>
    </source>
</evidence>
<dbReference type="KEGG" id="nsu:110592308"/>
<evidence type="ECO:0000259" key="4">
    <source>
        <dbReference type="Pfam" id="PF14948"/>
    </source>
</evidence>
<dbReference type="SMART" id="SM01305">
    <property type="entry name" value="RESP18"/>
    <property type="match status" value="1"/>
</dbReference>
<reference evidence="6" key="1">
    <citation type="submission" date="2025-08" db="UniProtKB">
        <authorList>
            <consortium name="RefSeq"/>
        </authorList>
    </citation>
    <scope>IDENTIFICATION</scope>
    <source>
        <tissue evidence="6">Blood</tissue>
    </source>
</reference>
<feature type="signal peptide" evidence="3">
    <location>
        <begin position="1"/>
        <end position="19"/>
    </location>
</feature>
<evidence type="ECO:0000256" key="3">
    <source>
        <dbReference type="SAM" id="SignalP"/>
    </source>
</evidence>
<dbReference type="AlphaFoldDB" id="A0A2Y9I9K7"/>
<dbReference type="Proteomes" id="UP000248481">
    <property type="component" value="Chromosome 3"/>
</dbReference>
<keyword evidence="3" id="KW-0732">Signal</keyword>
<dbReference type="InParanoid" id="A0A2Y9I9K7"/>
<gene>
    <name evidence="6" type="primary">LOC110592308</name>
</gene>
<dbReference type="GO" id="GO:0005783">
    <property type="term" value="C:endoplasmic reticulum"/>
    <property type="evidence" value="ECO:0007669"/>
    <property type="project" value="TreeGrafter"/>
</dbReference>
<protein>
    <submittedName>
        <fullName evidence="6">Receptor-type tyrosine-protein phosphatase-like N</fullName>
    </submittedName>
</protein>
<dbReference type="GO" id="GO:0030133">
    <property type="term" value="C:transport vesicle"/>
    <property type="evidence" value="ECO:0007669"/>
    <property type="project" value="UniProtKB-SubCell"/>
</dbReference>
<proteinExistence type="predicted"/>
<comment type="subcellular location">
    <subcellularLocation>
        <location evidence="1">Cytoplasmic vesicle</location>
        <location evidence="1">Secretory vesicle</location>
    </subcellularLocation>
</comment>
<dbReference type="PANTHER" id="PTHR17314">
    <property type="entry name" value="REGULATED ENDOCRINE SPECIFIC PROTEIN 18"/>
    <property type="match status" value="1"/>
</dbReference>
<dbReference type="PANTHER" id="PTHR17314:SF0">
    <property type="entry name" value="REGULATED ENDOCRINE-SPECIFIC PROTEIN 18"/>
    <property type="match status" value="1"/>
</dbReference>
<dbReference type="RefSeq" id="XP_021558934.1">
    <property type="nucleotide sequence ID" value="XM_021703259.1"/>
</dbReference>
<dbReference type="STRING" id="29088.A0A2Y9I9K7"/>